<comment type="caution">
    <text evidence="1">The sequence shown here is derived from an EMBL/GenBank/DDBJ whole genome shotgun (WGS) entry which is preliminary data.</text>
</comment>
<dbReference type="Gene3D" id="3.40.50.150">
    <property type="entry name" value="Vaccinia Virus protein VP39"/>
    <property type="match status" value="1"/>
</dbReference>
<gene>
    <name evidence="1" type="ORF">VF08_12300</name>
</gene>
<evidence type="ECO:0000313" key="2">
    <source>
        <dbReference type="Proteomes" id="UP000222310"/>
    </source>
</evidence>
<accession>A0A9Q5ZD58</accession>
<dbReference type="AlphaFoldDB" id="A0A9Q5ZD58"/>
<organism evidence="1 2">
    <name type="scientific">Nostoc linckia z8</name>
    <dbReference type="NCBI Taxonomy" id="1628746"/>
    <lineage>
        <taxon>Bacteria</taxon>
        <taxon>Bacillati</taxon>
        <taxon>Cyanobacteriota</taxon>
        <taxon>Cyanophyceae</taxon>
        <taxon>Nostocales</taxon>
        <taxon>Nostocaceae</taxon>
        <taxon>Nostoc</taxon>
    </lineage>
</organism>
<name>A0A9Q5ZD58_NOSLI</name>
<dbReference type="EMBL" id="LAHD01000028">
    <property type="protein sequence ID" value="PHK04197.1"/>
    <property type="molecule type" value="Genomic_DNA"/>
</dbReference>
<dbReference type="RefSeq" id="WP_099068548.1">
    <property type="nucleotide sequence ID" value="NZ_LAHD01000028.1"/>
</dbReference>
<protein>
    <recommendedName>
        <fullName evidence="3">Class I SAM-dependent methyltransferase</fullName>
    </recommendedName>
</protein>
<dbReference type="InterPro" id="IPR029063">
    <property type="entry name" value="SAM-dependent_MTases_sf"/>
</dbReference>
<dbReference type="GeneID" id="57094203"/>
<evidence type="ECO:0008006" key="3">
    <source>
        <dbReference type="Google" id="ProtNLM"/>
    </source>
</evidence>
<dbReference type="SUPFAM" id="SSF53335">
    <property type="entry name" value="S-adenosyl-L-methionine-dependent methyltransferases"/>
    <property type="match status" value="1"/>
</dbReference>
<proteinExistence type="predicted"/>
<reference evidence="1 2" key="1">
    <citation type="submission" date="2015-02" db="EMBL/GenBank/DDBJ databases">
        <title>Nostoc linckia genome annotation.</title>
        <authorList>
            <person name="Zhou Z."/>
        </authorList>
    </citation>
    <scope>NUCLEOTIDE SEQUENCE [LARGE SCALE GENOMIC DNA]</scope>
    <source>
        <strain evidence="2">z8</strain>
    </source>
</reference>
<dbReference type="Proteomes" id="UP000222310">
    <property type="component" value="Unassembled WGS sequence"/>
</dbReference>
<dbReference type="CDD" id="cd02440">
    <property type="entry name" value="AdoMet_MTases"/>
    <property type="match status" value="1"/>
</dbReference>
<evidence type="ECO:0000313" key="1">
    <source>
        <dbReference type="EMBL" id="PHK04197.1"/>
    </source>
</evidence>
<sequence>MNILDQYIKSAPSPQNALDIFKGEWSSKLPTPLANFQAGSIPLFEDPRIDWAATQLGGIEGKTVLELGPLEAGHTYMLESLKAASILSIEANSRAYLKCLIIKEILDLKKTRFLYGDFVEYLRNTETKFDVCIASGVLYHMTNPAELIGLIAKCTDKIFIWTHYYDKNIISANPKLRHKFTGSSQTNYDGFKHILYRQEYEKALEWSGFCGGNASNSYWMSRNDILSCLKYFGLKNIEISFDAPDHPNGPSFALAAVR</sequence>